<name>A0A4Z2G7R7_9TELE</name>
<keyword evidence="3" id="KW-1185">Reference proteome</keyword>
<dbReference type="AlphaFoldDB" id="A0A4Z2G7R7"/>
<feature type="region of interest" description="Disordered" evidence="1">
    <location>
        <begin position="144"/>
        <end position="166"/>
    </location>
</feature>
<protein>
    <submittedName>
        <fullName evidence="2">Uncharacterized protein</fullName>
    </submittedName>
</protein>
<dbReference type="EMBL" id="SRLO01000674">
    <property type="protein sequence ID" value="TNN48973.1"/>
    <property type="molecule type" value="Genomic_DNA"/>
</dbReference>
<evidence type="ECO:0000313" key="3">
    <source>
        <dbReference type="Proteomes" id="UP000314294"/>
    </source>
</evidence>
<feature type="compositionally biased region" description="Basic residues" evidence="1">
    <location>
        <begin position="150"/>
        <end position="159"/>
    </location>
</feature>
<sequence length="166" mass="18431">MTSSRVLTRRLFCCSCCRMARVASGTSRSVRAASSRFNDLVDQSQPVSFPHTHARLPLAGVLPTHLGREYLANQRRASFREAEPSWYHVCWHSGPSPNNMIGSPSARRPAFTSVSSVDTVICRARRRCSKAASASCCRSLTRSSRSRVSPARHRGKRSLTHTSLTR</sequence>
<evidence type="ECO:0000313" key="2">
    <source>
        <dbReference type="EMBL" id="TNN48973.1"/>
    </source>
</evidence>
<proteinExistence type="predicted"/>
<gene>
    <name evidence="2" type="ORF">EYF80_040800</name>
</gene>
<accession>A0A4Z2G7R7</accession>
<evidence type="ECO:0000256" key="1">
    <source>
        <dbReference type="SAM" id="MobiDB-lite"/>
    </source>
</evidence>
<organism evidence="2 3">
    <name type="scientific">Liparis tanakae</name>
    <name type="common">Tanaka's snailfish</name>
    <dbReference type="NCBI Taxonomy" id="230148"/>
    <lineage>
        <taxon>Eukaryota</taxon>
        <taxon>Metazoa</taxon>
        <taxon>Chordata</taxon>
        <taxon>Craniata</taxon>
        <taxon>Vertebrata</taxon>
        <taxon>Euteleostomi</taxon>
        <taxon>Actinopterygii</taxon>
        <taxon>Neopterygii</taxon>
        <taxon>Teleostei</taxon>
        <taxon>Neoteleostei</taxon>
        <taxon>Acanthomorphata</taxon>
        <taxon>Eupercaria</taxon>
        <taxon>Perciformes</taxon>
        <taxon>Cottioidei</taxon>
        <taxon>Cottales</taxon>
        <taxon>Liparidae</taxon>
        <taxon>Liparis</taxon>
    </lineage>
</organism>
<comment type="caution">
    <text evidence="2">The sequence shown here is derived from an EMBL/GenBank/DDBJ whole genome shotgun (WGS) entry which is preliminary data.</text>
</comment>
<reference evidence="2 3" key="1">
    <citation type="submission" date="2019-03" db="EMBL/GenBank/DDBJ databases">
        <title>First draft genome of Liparis tanakae, snailfish: a comprehensive survey of snailfish specific genes.</title>
        <authorList>
            <person name="Kim W."/>
            <person name="Song I."/>
            <person name="Jeong J.-H."/>
            <person name="Kim D."/>
            <person name="Kim S."/>
            <person name="Ryu S."/>
            <person name="Song J.Y."/>
            <person name="Lee S.K."/>
        </authorList>
    </citation>
    <scope>NUCLEOTIDE SEQUENCE [LARGE SCALE GENOMIC DNA]</scope>
    <source>
        <tissue evidence="2">Muscle</tissue>
    </source>
</reference>
<dbReference type="Proteomes" id="UP000314294">
    <property type="component" value="Unassembled WGS sequence"/>
</dbReference>